<keyword evidence="2" id="KW-0732">Signal</keyword>
<evidence type="ECO:0000256" key="1">
    <source>
        <dbReference type="SAM" id="Phobius"/>
    </source>
</evidence>
<feature type="transmembrane region" description="Helical" evidence="1">
    <location>
        <begin position="276"/>
        <end position="295"/>
    </location>
</feature>
<dbReference type="AlphaFoldDB" id="A0A7S1M4C4"/>
<protein>
    <recommendedName>
        <fullName evidence="4">DUF2029 domain-containing protein</fullName>
    </recommendedName>
</protein>
<organism evidence="3">
    <name type="scientific">Neobodo designis</name>
    <name type="common">Flagellated protozoan</name>
    <name type="synonym">Bodo designis</name>
    <dbReference type="NCBI Taxonomy" id="312471"/>
    <lineage>
        <taxon>Eukaryota</taxon>
        <taxon>Discoba</taxon>
        <taxon>Euglenozoa</taxon>
        <taxon>Kinetoplastea</taxon>
        <taxon>Metakinetoplastina</taxon>
        <taxon>Neobodonida</taxon>
        <taxon>Neobodo</taxon>
    </lineage>
</organism>
<feature type="transmembrane region" description="Helical" evidence="1">
    <location>
        <begin position="161"/>
        <end position="183"/>
    </location>
</feature>
<keyword evidence="1" id="KW-0812">Transmembrane</keyword>
<feature type="transmembrane region" description="Helical" evidence="1">
    <location>
        <begin position="376"/>
        <end position="401"/>
    </location>
</feature>
<proteinExistence type="predicted"/>
<sequence>MWTEWDSVAVGLLSLAVALGGCWSGTDADDHYFARGMSFPAPASVAFAPMANFMAHEALGERDPRADAIPAVTKVLLRGLGSTEVGRAAPLEVLPAAVAAVELVAALTFWIVSPRGWLRVAASVAAVAAMVCAPPERGVVHALVVFAFAAMRRAHVSPLSYFAAGALLVAVALSDALLAPLLVPWLLSGYRCSAPVAMRMAWLVTLWQLAEAIGRADPRTAAFHLDATDPARYVATATAAWEAAVGTSLWSNAPHFGNSWQMYQLLFPRFHRGTRIVAALLSLIPPCATAIATHGRGVCTADSARGIAAVAVLSSAVFGNFMHPTHVLLAFAIAPEVSLRIRFGFFVLGAFIVLWPLLLAYRVAWLELGSMPQPNMPFYGGSFFAFTVALYIGQLVARLVVEARVRIARLEAAEPVAPGCAR</sequence>
<keyword evidence="1" id="KW-1133">Transmembrane helix</keyword>
<accession>A0A7S1M4C4</accession>
<name>A0A7S1M4C4_NEODS</name>
<evidence type="ECO:0008006" key="4">
    <source>
        <dbReference type="Google" id="ProtNLM"/>
    </source>
</evidence>
<keyword evidence="1" id="KW-0472">Membrane</keyword>
<feature type="transmembrane region" description="Helical" evidence="1">
    <location>
        <begin position="307"/>
        <end position="331"/>
    </location>
</feature>
<gene>
    <name evidence="3" type="ORF">NDES1114_LOCUS17708</name>
</gene>
<feature type="transmembrane region" description="Helical" evidence="1">
    <location>
        <begin position="343"/>
        <end position="364"/>
    </location>
</feature>
<feature type="chain" id="PRO_5031142922" description="DUF2029 domain-containing protein" evidence="2">
    <location>
        <begin position="29"/>
        <end position="422"/>
    </location>
</feature>
<evidence type="ECO:0000313" key="3">
    <source>
        <dbReference type="EMBL" id="CAD9121692.1"/>
    </source>
</evidence>
<evidence type="ECO:0000256" key="2">
    <source>
        <dbReference type="SAM" id="SignalP"/>
    </source>
</evidence>
<feature type="signal peptide" evidence="2">
    <location>
        <begin position="1"/>
        <end position="28"/>
    </location>
</feature>
<dbReference type="EMBL" id="HBGF01026741">
    <property type="protein sequence ID" value="CAD9121692.1"/>
    <property type="molecule type" value="Transcribed_RNA"/>
</dbReference>
<feature type="transmembrane region" description="Helical" evidence="1">
    <location>
        <begin position="93"/>
        <end position="112"/>
    </location>
</feature>
<reference evidence="3" key="1">
    <citation type="submission" date="2021-01" db="EMBL/GenBank/DDBJ databases">
        <authorList>
            <person name="Corre E."/>
            <person name="Pelletier E."/>
            <person name="Niang G."/>
            <person name="Scheremetjew M."/>
            <person name="Finn R."/>
            <person name="Kale V."/>
            <person name="Holt S."/>
            <person name="Cochrane G."/>
            <person name="Meng A."/>
            <person name="Brown T."/>
            <person name="Cohen L."/>
        </authorList>
    </citation>
    <scope>NUCLEOTIDE SEQUENCE</scope>
    <source>
        <strain evidence="3">CCAP 1951/1</strain>
    </source>
</reference>